<dbReference type="Pfam" id="PF02416">
    <property type="entry name" value="TatA_B_E"/>
    <property type="match status" value="1"/>
</dbReference>
<dbReference type="EMBL" id="LR699119">
    <property type="protein sequence ID" value="VVC76802.1"/>
    <property type="molecule type" value="Genomic_DNA"/>
</dbReference>
<accession>A0A5E4PKM1</accession>
<protein>
    <submittedName>
        <fullName evidence="8">Sec-independent protein translocase protein TatA</fullName>
    </submittedName>
</protein>
<evidence type="ECO:0000256" key="3">
    <source>
        <dbReference type="ARBA" id="ARBA00022692"/>
    </source>
</evidence>
<evidence type="ECO:0000256" key="1">
    <source>
        <dbReference type="ARBA" id="ARBA00004167"/>
    </source>
</evidence>
<dbReference type="OrthoDB" id="7066617at2"/>
<evidence type="ECO:0000313" key="8">
    <source>
        <dbReference type="EMBL" id="VVC76802.1"/>
    </source>
</evidence>
<keyword evidence="5" id="KW-1133">Transmembrane helix</keyword>
<dbReference type="Proteomes" id="UP000324194">
    <property type="component" value="Chromosome 1"/>
</dbReference>
<dbReference type="PANTHER" id="PTHR42982:SF1">
    <property type="entry name" value="SEC-INDEPENDENT PROTEIN TRANSLOCASE PROTEIN TATA"/>
    <property type="match status" value="1"/>
</dbReference>
<comment type="subcellular location">
    <subcellularLocation>
        <location evidence="1">Membrane</location>
        <topology evidence="1">Single-pass membrane protein</topology>
    </subcellularLocation>
</comment>
<dbReference type="InterPro" id="IPR003369">
    <property type="entry name" value="TatA/B/E"/>
</dbReference>
<keyword evidence="9" id="KW-1185">Reference proteome</keyword>
<dbReference type="RefSeq" id="WP_148340092.1">
    <property type="nucleotide sequence ID" value="NZ_LR699119.1"/>
</dbReference>
<evidence type="ECO:0000256" key="2">
    <source>
        <dbReference type="ARBA" id="ARBA00022448"/>
    </source>
</evidence>
<keyword evidence="3" id="KW-0812">Transmembrane</keyword>
<dbReference type="AlphaFoldDB" id="A0A5E4PKM1"/>
<dbReference type="KEGG" id="asip:AQUSIP_21290"/>
<keyword evidence="6" id="KW-0811">Translocation</keyword>
<gene>
    <name evidence="8" type="primary">tatA</name>
    <name evidence="8" type="ORF">AQUSIP_21290</name>
</gene>
<dbReference type="GO" id="GO:0016020">
    <property type="term" value="C:membrane"/>
    <property type="evidence" value="ECO:0007669"/>
    <property type="project" value="UniProtKB-ARBA"/>
</dbReference>
<name>A0A5E4PKM1_9COXI</name>
<sequence length="55" mass="6317">MGFRNFGSLILIFLILMMVFGTQRLRDVGNDLAVAIRSFRKGLQEDQDEKEGNKQ</sequence>
<evidence type="ECO:0000256" key="4">
    <source>
        <dbReference type="ARBA" id="ARBA00022927"/>
    </source>
</evidence>
<evidence type="ECO:0000256" key="6">
    <source>
        <dbReference type="ARBA" id="ARBA00023010"/>
    </source>
</evidence>
<dbReference type="Gene3D" id="1.20.5.3310">
    <property type="match status" value="1"/>
</dbReference>
<keyword evidence="7" id="KW-0472">Membrane</keyword>
<reference evidence="8 9" key="1">
    <citation type="submission" date="2019-08" db="EMBL/GenBank/DDBJ databases">
        <authorList>
            <person name="Guy L."/>
        </authorList>
    </citation>
    <scope>NUCLEOTIDE SEQUENCE [LARGE SCALE GENOMIC DNA]</scope>
    <source>
        <strain evidence="8 9">SGT-108</strain>
    </source>
</reference>
<keyword evidence="2" id="KW-0813">Transport</keyword>
<evidence type="ECO:0000313" key="9">
    <source>
        <dbReference type="Proteomes" id="UP000324194"/>
    </source>
</evidence>
<evidence type="ECO:0000256" key="5">
    <source>
        <dbReference type="ARBA" id="ARBA00022989"/>
    </source>
</evidence>
<evidence type="ECO:0000256" key="7">
    <source>
        <dbReference type="ARBA" id="ARBA00023136"/>
    </source>
</evidence>
<organism evidence="8 9">
    <name type="scientific">Aquicella siphonis</name>
    <dbReference type="NCBI Taxonomy" id="254247"/>
    <lineage>
        <taxon>Bacteria</taxon>
        <taxon>Pseudomonadati</taxon>
        <taxon>Pseudomonadota</taxon>
        <taxon>Gammaproteobacteria</taxon>
        <taxon>Legionellales</taxon>
        <taxon>Coxiellaceae</taxon>
        <taxon>Aquicella</taxon>
    </lineage>
</organism>
<dbReference type="GO" id="GO:0015031">
    <property type="term" value="P:protein transport"/>
    <property type="evidence" value="ECO:0007669"/>
    <property type="project" value="UniProtKB-KW"/>
</dbReference>
<keyword evidence="4" id="KW-0653">Protein transport</keyword>
<dbReference type="PANTHER" id="PTHR42982">
    <property type="entry name" value="SEC-INDEPENDENT PROTEIN TRANSLOCASE PROTEIN TATA"/>
    <property type="match status" value="1"/>
</dbReference>
<proteinExistence type="predicted"/>